<evidence type="ECO:0000256" key="3">
    <source>
        <dbReference type="SAM" id="Phobius"/>
    </source>
</evidence>
<feature type="transmembrane region" description="Helical" evidence="3">
    <location>
        <begin position="16"/>
        <end position="36"/>
    </location>
</feature>
<dbReference type="PANTHER" id="PTHR37815:SF3">
    <property type="entry name" value="UPF0397 PROTEIN SPR0429"/>
    <property type="match status" value="1"/>
</dbReference>
<keyword evidence="5" id="KW-1185">Reference proteome</keyword>
<name>A0ABW3LDV5_9BACL</name>
<evidence type="ECO:0000313" key="4">
    <source>
        <dbReference type="EMBL" id="MFD1031683.1"/>
    </source>
</evidence>
<accession>A0ABW3LDV5</accession>
<keyword evidence="1 3" id="KW-0812">Transmembrane</keyword>
<feature type="transmembrane region" description="Helical" evidence="3">
    <location>
        <begin position="157"/>
        <end position="174"/>
    </location>
</feature>
<dbReference type="RefSeq" id="WP_144839858.1">
    <property type="nucleotide sequence ID" value="NZ_JBHTKI010000012.1"/>
</dbReference>
<protein>
    <submittedName>
        <fullName evidence="4">ECF transporter S component</fullName>
    </submittedName>
</protein>
<feature type="transmembrane region" description="Helical" evidence="3">
    <location>
        <begin position="121"/>
        <end position="151"/>
    </location>
</feature>
<feature type="transmembrane region" description="Helical" evidence="3">
    <location>
        <begin position="85"/>
        <end position="109"/>
    </location>
</feature>
<proteinExistence type="predicted"/>
<dbReference type="PANTHER" id="PTHR37815">
    <property type="entry name" value="UPF0397 PROTEIN BC_2624-RELATED"/>
    <property type="match status" value="1"/>
</dbReference>
<evidence type="ECO:0000256" key="1">
    <source>
        <dbReference type="ARBA" id="ARBA00022692"/>
    </source>
</evidence>
<dbReference type="EMBL" id="JBHTKI010000012">
    <property type="protein sequence ID" value="MFD1031683.1"/>
    <property type="molecule type" value="Genomic_DNA"/>
</dbReference>
<comment type="caution">
    <text evidence="4">The sequence shown here is derived from an EMBL/GenBank/DDBJ whole genome shotgun (WGS) entry which is preliminary data.</text>
</comment>
<reference evidence="5" key="1">
    <citation type="journal article" date="2019" name="Int. J. Syst. Evol. Microbiol.">
        <title>The Global Catalogue of Microorganisms (GCM) 10K type strain sequencing project: providing services to taxonomists for standard genome sequencing and annotation.</title>
        <authorList>
            <consortium name="The Broad Institute Genomics Platform"/>
            <consortium name="The Broad Institute Genome Sequencing Center for Infectious Disease"/>
            <person name="Wu L."/>
            <person name="Ma J."/>
        </authorList>
    </citation>
    <scope>NUCLEOTIDE SEQUENCE [LARGE SCALE GENOMIC DNA]</scope>
    <source>
        <strain evidence="5">CCUG 56756</strain>
    </source>
</reference>
<keyword evidence="2 3" id="KW-1133">Transmembrane helix</keyword>
<evidence type="ECO:0000256" key="2">
    <source>
        <dbReference type="ARBA" id="ARBA00022989"/>
    </source>
</evidence>
<feature type="transmembrane region" description="Helical" evidence="3">
    <location>
        <begin position="48"/>
        <end position="65"/>
    </location>
</feature>
<evidence type="ECO:0000313" key="5">
    <source>
        <dbReference type="Proteomes" id="UP001597109"/>
    </source>
</evidence>
<organism evidence="4 5">
    <name type="scientific">Metaplanococcus flavidus</name>
    <dbReference type="NCBI Taxonomy" id="569883"/>
    <lineage>
        <taxon>Bacteria</taxon>
        <taxon>Bacillati</taxon>
        <taxon>Bacillota</taxon>
        <taxon>Bacilli</taxon>
        <taxon>Bacillales</taxon>
        <taxon>Caryophanaceae</taxon>
        <taxon>Metaplanococcus</taxon>
    </lineage>
</organism>
<sequence>MQKTATATTSVPNRRTFNLILTSMAIALVFVATLLLNIRLPIAANGGLVHLGTAMLFIIAMLFGPKKAAIAGAVGMGLFDLVSGWTLWAPITIVARGLQGFIVGYIAWYAGRMGNSKTFNIIAAIASVPVMLGVYYIGEAIIFGSFIIPAASIPGNLVQNGVGLLVAIPAVIALKKVPFFKRGL</sequence>
<dbReference type="Gene3D" id="1.10.1760.20">
    <property type="match status" value="1"/>
</dbReference>
<dbReference type="Proteomes" id="UP001597109">
    <property type="component" value="Unassembled WGS sequence"/>
</dbReference>
<dbReference type="InterPro" id="IPR009825">
    <property type="entry name" value="ECF_substrate-spec-like"/>
</dbReference>
<dbReference type="Pfam" id="PF07155">
    <property type="entry name" value="ECF-ribofla_trS"/>
    <property type="match status" value="1"/>
</dbReference>
<keyword evidence="3" id="KW-0472">Membrane</keyword>
<gene>
    <name evidence="4" type="ORF">ACFQ1X_09610</name>
</gene>